<keyword evidence="1" id="KW-0812">Transmembrane</keyword>
<keyword evidence="1" id="KW-1133">Transmembrane helix</keyword>
<dbReference type="AlphaFoldDB" id="Q85KI1"/>
<protein>
    <submittedName>
        <fullName evidence="2">NADH dehydrogenase 5</fullName>
    </submittedName>
</protein>
<feature type="transmembrane region" description="Helical" evidence="1">
    <location>
        <begin position="56"/>
        <end position="77"/>
    </location>
</feature>
<name>Q85KI1_9HYME</name>
<sequence length="191" mass="21968">FMIEIMLMGEFNYFTFYFNLLLLSATTLYSFRILFSLLKGGKKTSLSKSGETLMGGMLFSLSILSVVVGMGVVDLIFYGGQVFLDSSLIYPMLFVGGGLIIGGLMSSLPLIIYFFFNYINLMWGMNLLLQKLNNMVYYMMEGIWMFYDKGWQEGILLTFMQLMMFKLLGILNTYKNYIFVILILWMLMLSG</sequence>
<evidence type="ECO:0000256" key="1">
    <source>
        <dbReference type="SAM" id="Phobius"/>
    </source>
</evidence>
<keyword evidence="2" id="KW-0496">Mitochondrion</keyword>
<proteinExistence type="predicted"/>
<keyword evidence="1" id="KW-0472">Membrane</keyword>
<feature type="non-terminal residue" evidence="2">
    <location>
        <position position="1"/>
    </location>
</feature>
<accession>Q85KI1</accession>
<dbReference type="EMBL" id="AF489465">
    <property type="protein sequence ID" value="AAO49087.1"/>
    <property type="molecule type" value="Genomic_DNA"/>
</dbReference>
<evidence type="ECO:0000313" key="2">
    <source>
        <dbReference type="EMBL" id="AAO49087.1"/>
    </source>
</evidence>
<feature type="transmembrane region" description="Helical" evidence="1">
    <location>
        <begin position="167"/>
        <end position="189"/>
    </location>
</feature>
<feature type="transmembrane region" description="Helical" evidence="1">
    <location>
        <begin position="89"/>
        <end position="116"/>
    </location>
</feature>
<organism evidence="2">
    <name type="scientific">Aphanogmus sp. M87</name>
    <dbReference type="NCBI Taxonomy" id="162233"/>
    <lineage>
        <taxon>Eukaryota</taxon>
        <taxon>Metazoa</taxon>
        <taxon>Ecdysozoa</taxon>
        <taxon>Arthropoda</taxon>
        <taxon>Hexapoda</taxon>
        <taxon>Insecta</taxon>
        <taxon>Pterygota</taxon>
        <taxon>Neoptera</taxon>
        <taxon>Endopterygota</taxon>
        <taxon>Hymenoptera</taxon>
        <taxon>Apocrita</taxon>
        <taxon>Ceraphronoidea</taxon>
        <taxon>Ceraphronidae</taxon>
        <taxon>Aphanogmus</taxon>
    </lineage>
</organism>
<reference evidence="2" key="1">
    <citation type="journal article" date="2003" name="J. Mol. Evol.">
        <title>Frequent mitochondrial gene rearrangements at the hymenopteran nad3-nad5 junction.</title>
        <authorList>
            <person name="Dowton M."/>
            <person name="Castro L.R."/>
            <person name="Campbell S.L."/>
            <person name="Bargon S.D."/>
            <person name="Austin A.D."/>
        </authorList>
    </citation>
    <scope>NUCLEOTIDE SEQUENCE</scope>
    <source>
        <strain evidence="2">M87</strain>
    </source>
</reference>
<geneLocation type="mitochondrion" evidence="2"/>
<feature type="transmembrane region" description="Helical" evidence="1">
    <location>
        <begin position="16"/>
        <end position="35"/>
    </location>
</feature>